<dbReference type="VEuPathDB" id="FungiDB:PITG_22984"/>
<keyword evidence="2" id="KW-1185">Reference proteome</keyword>
<dbReference type="GeneID" id="9478165"/>
<dbReference type="AlphaFoldDB" id="D0NLB0"/>
<reference evidence="2" key="1">
    <citation type="journal article" date="2009" name="Nature">
        <title>Genome sequence and analysis of the Irish potato famine pathogen Phytophthora infestans.</title>
        <authorList>
            <consortium name="The Broad Institute Genome Sequencing Platform"/>
            <person name="Haas B.J."/>
            <person name="Kamoun S."/>
            <person name="Zody M.C."/>
            <person name="Jiang R.H."/>
            <person name="Handsaker R.E."/>
            <person name="Cano L.M."/>
            <person name="Grabherr M."/>
            <person name="Kodira C.D."/>
            <person name="Raffaele S."/>
            <person name="Torto-Alalibo T."/>
            <person name="Bozkurt T.O."/>
            <person name="Ah-Fong A.M."/>
            <person name="Alvarado L."/>
            <person name="Anderson V.L."/>
            <person name="Armstrong M.R."/>
            <person name="Avrova A."/>
            <person name="Baxter L."/>
            <person name="Beynon J."/>
            <person name="Boevink P.C."/>
            <person name="Bollmann S.R."/>
            <person name="Bos J.I."/>
            <person name="Bulone V."/>
            <person name="Cai G."/>
            <person name="Cakir C."/>
            <person name="Carrington J.C."/>
            <person name="Chawner M."/>
            <person name="Conti L."/>
            <person name="Costanzo S."/>
            <person name="Ewan R."/>
            <person name="Fahlgren N."/>
            <person name="Fischbach M.A."/>
            <person name="Fugelstad J."/>
            <person name="Gilroy E.M."/>
            <person name="Gnerre S."/>
            <person name="Green P.J."/>
            <person name="Grenville-Briggs L.J."/>
            <person name="Griffith J."/>
            <person name="Grunwald N.J."/>
            <person name="Horn K."/>
            <person name="Horner N.R."/>
            <person name="Hu C.H."/>
            <person name="Huitema E."/>
            <person name="Jeong D.H."/>
            <person name="Jones A.M."/>
            <person name="Jones J.D."/>
            <person name="Jones R.W."/>
            <person name="Karlsson E.K."/>
            <person name="Kunjeti S.G."/>
            <person name="Lamour K."/>
            <person name="Liu Z."/>
            <person name="Ma L."/>
            <person name="Maclean D."/>
            <person name="Chibucos M.C."/>
            <person name="McDonald H."/>
            <person name="McWalters J."/>
            <person name="Meijer H.J."/>
            <person name="Morgan W."/>
            <person name="Morris P.F."/>
            <person name="Munro C.A."/>
            <person name="O'Neill K."/>
            <person name="Ospina-Giraldo M."/>
            <person name="Pinzon A."/>
            <person name="Pritchard L."/>
            <person name="Ramsahoye B."/>
            <person name="Ren Q."/>
            <person name="Restrepo S."/>
            <person name="Roy S."/>
            <person name="Sadanandom A."/>
            <person name="Savidor A."/>
            <person name="Schornack S."/>
            <person name="Schwartz D.C."/>
            <person name="Schumann U.D."/>
            <person name="Schwessinger B."/>
            <person name="Seyer L."/>
            <person name="Sharpe T."/>
            <person name="Silvar C."/>
            <person name="Song J."/>
            <person name="Studholme D.J."/>
            <person name="Sykes S."/>
            <person name="Thines M."/>
            <person name="van de Vondervoort P.J."/>
            <person name="Phuntumart V."/>
            <person name="Wawra S."/>
            <person name="Weide R."/>
            <person name="Win J."/>
            <person name="Young C."/>
            <person name="Zhou S."/>
            <person name="Fry W."/>
            <person name="Meyers B.C."/>
            <person name="van West P."/>
            <person name="Ristaino J."/>
            <person name="Govers F."/>
            <person name="Birch P.R."/>
            <person name="Whisson S.C."/>
            <person name="Judelson H.S."/>
            <person name="Nusbaum C."/>
        </authorList>
    </citation>
    <scope>NUCLEOTIDE SEQUENCE [LARGE SCALE GENOMIC DNA]</scope>
    <source>
        <strain evidence="2">T30-4</strain>
    </source>
</reference>
<protein>
    <submittedName>
        <fullName evidence="1">Uncharacterized protein</fullName>
    </submittedName>
</protein>
<dbReference type="OrthoDB" id="128905at2759"/>
<dbReference type="KEGG" id="pif:PITG_22984"/>
<proteinExistence type="predicted"/>
<dbReference type="RefSeq" id="XP_002900224.1">
    <property type="nucleotide sequence ID" value="XM_002900178.1"/>
</dbReference>
<evidence type="ECO:0000313" key="1">
    <source>
        <dbReference type="EMBL" id="EEY60428.1"/>
    </source>
</evidence>
<evidence type="ECO:0000313" key="2">
    <source>
        <dbReference type="Proteomes" id="UP000006643"/>
    </source>
</evidence>
<accession>D0NLB0</accession>
<dbReference type="HOGENOM" id="CLU_1716811_0_0_1"/>
<dbReference type="OMA" id="FGDRICE"/>
<dbReference type="EMBL" id="DS028144">
    <property type="protein sequence ID" value="EEY60428.1"/>
    <property type="molecule type" value="Genomic_DNA"/>
</dbReference>
<gene>
    <name evidence="1" type="ORF">PITG_22984</name>
</gene>
<organism evidence="1 2">
    <name type="scientific">Phytophthora infestans (strain T30-4)</name>
    <name type="common">Potato late blight agent</name>
    <dbReference type="NCBI Taxonomy" id="403677"/>
    <lineage>
        <taxon>Eukaryota</taxon>
        <taxon>Sar</taxon>
        <taxon>Stramenopiles</taxon>
        <taxon>Oomycota</taxon>
        <taxon>Peronosporomycetes</taxon>
        <taxon>Peronosporales</taxon>
        <taxon>Peronosporaceae</taxon>
        <taxon>Phytophthora</taxon>
    </lineage>
</organism>
<dbReference type="Proteomes" id="UP000006643">
    <property type="component" value="Unassembled WGS sequence"/>
</dbReference>
<sequence>MIRQLWCELCKDGWKPRKPTGMAKDHRYVRPGVQGRLDESRRGIDYYEGEYCALMQRLHKGYQCFVLTGEAELMVFARRSGWLESSVPRVGITVSAPMGKLAAYAVAGRQVPYLDDSKPTTSSSVGLGQAPAFGDRICEPVSHRPALNRLEKS</sequence>
<dbReference type="InParanoid" id="D0NLB0"/>
<name>D0NLB0_PHYIT</name>